<proteinExistence type="inferred from homology"/>
<keyword evidence="8" id="KW-0862">Zinc</keyword>
<dbReference type="PANTHER" id="PTHR39188">
    <property type="entry name" value="MEMBRANE-ASSOCIATED ZINC METALLOPROTEASE M50B"/>
    <property type="match status" value="1"/>
</dbReference>
<evidence type="ECO:0000256" key="9">
    <source>
        <dbReference type="ARBA" id="ARBA00022989"/>
    </source>
</evidence>
<dbReference type="GO" id="GO:0046872">
    <property type="term" value="F:metal ion binding"/>
    <property type="evidence" value="ECO:0007669"/>
    <property type="project" value="UniProtKB-KW"/>
</dbReference>
<evidence type="ECO:0000256" key="5">
    <source>
        <dbReference type="ARBA" id="ARBA00022692"/>
    </source>
</evidence>
<dbReference type="Proteomes" id="UP000309215">
    <property type="component" value="Unassembled WGS sequence"/>
</dbReference>
<dbReference type="CDD" id="cd06160">
    <property type="entry name" value="S2P-M50_like_2"/>
    <property type="match status" value="1"/>
</dbReference>
<dbReference type="AlphaFoldDB" id="A0A4U1J325"/>
<evidence type="ECO:0000256" key="3">
    <source>
        <dbReference type="ARBA" id="ARBA00007931"/>
    </source>
</evidence>
<feature type="transmembrane region" description="Helical" evidence="12">
    <location>
        <begin position="178"/>
        <end position="197"/>
    </location>
</feature>
<feature type="transmembrane region" description="Helical" evidence="12">
    <location>
        <begin position="128"/>
        <end position="147"/>
    </location>
</feature>
<evidence type="ECO:0000256" key="7">
    <source>
        <dbReference type="ARBA" id="ARBA00022801"/>
    </source>
</evidence>
<dbReference type="Pfam" id="PF02163">
    <property type="entry name" value="Peptidase_M50"/>
    <property type="match status" value="1"/>
</dbReference>
<reference evidence="14 15" key="1">
    <citation type="submission" date="2019-04" db="EMBL/GenBank/DDBJ databases">
        <authorList>
            <person name="Li Y."/>
            <person name="Wang J."/>
        </authorList>
    </citation>
    <scope>NUCLEOTIDE SEQUENCE [LARGE SCALE GENOMIC DNA]</scope>
    <source>
        <strain evidence="14 15">DSM 14668</strain>
    </source>
</reference>
<comment type="similarity">
    <text evidence="3">Belongs to the peptidase M50B family.</text>
</comment>
<dbReference type="GO" id="GO:0008237">
    <property type="term" value="F:metallopeptidase activity"/>
    <property type="evidence" value="ECO:0007669"/>
    <property type="project" value="UniProtKB-KW"/>
</dbReference>
<dbReference type="RefSeq" id="WP_136932742.1">
    <property type="nucleotide sequence ID" value="NZ_SSMQ01000039.1"/>
</dbReference>
<evidence type="ECO:0000256" key="8">
    <source>
        <dbReference type="ARBA" id="ARBA00022833"/>
    </source>
</evidence>
<feature type="transmembrane region" description="Helical" evidence="12">
    <location>
        <begin position="209"/>
        <end position="230"/>
    </location>
</feature>
<evidence type="ECO:0000313" key="15">
    <source>
        <dbReference type="Proteomes" id="UP000309215"/>
    </source>
</evidence>
<feature type="domain" description="Peptidase M50" evidence="13">
    <location>
        <begin position="156"/>
        <end position="232"/>
    </location>
</feature>
<keyword evidence="15" id="KW-1185">Reference proteome</keyword>
<comment type="cofactor">
    <cofactor evidence="1">
        <name>Zn(2+)</name>
        <dbReference type="ChEBI" id="CHEBI:29105"/>
    </cofactor>
</comment>
<evidence type="ECO:0000259" key="13">
    <source>
        <dbReference type="Pfam" id="PF02163"/>
    </source>
</evidence>
<dbReference type="GO" id="GO:0006508">
    <property type="term" value="P:proteolysis"/>
    <property type="evidence" value="ECO:0007669"/>
    <property type="project" value="UniProtKB-KW"/>
</dbReference>
<keyword evidence="4 14" id="KW-0645">Protease</keyword>
<evidence type="ECO:0000256" key="4">
    <source>
        <dbReference type="ARBA" id="ARBA00022670"/>
    </source>
</evidence>
<evidence type="ECO:0000256" key="11">
    <source>
        <dbReference type="ARBA" id="ARBA00023136"/>
    </source>
</evidence>
<keyword evidence="7" id="KW-0378">Hydrolase</keyword>
<feature type="transmembrane region" description="Helical" evidence="12">
    <location>
        <begin position="274"/>
        <end position="294"/>
    </location>
</feature>
<comment type="subcellular location">
    <subcellularLocation>
        <location evidence="2">Membrane</location>
        <topology evidence="2">Multi-pass membrane protein</topology>
    </subcellularLocation>
</comment>
<dbReference type="EMBL" id="SSMQ01000039">
    <property type="protein sequence ID" value="TKD01544.1"/>
    <property type="molecule type" value="Genomic_DNA"/>
</dbReference>
<gene>
    <name evidence="14" type="ORF">E8A74_31105</name>
</gene>
<evidence type="ECO:0000313" key="14">
    <source>
        <dbReference type="EMBL" id="TKD01544.1"/>
    </source>
</evidence>
<keyword evidence="9 12" id="KW-1133">Transmembrane helix</keyword>
<feature type="transmembrane region" description="Helical" evidence="12">
    <location>
        <begin position="314"/>
        <end position="333"/>
    </location>
</feature>
<dbReference type="InterPro" id="IPR008915">
    <property type="entry name" value="Peptidase_M50"/>
</dbReference>
<evidence type="ECO:0000256" key="1">
    <source>
        <dbReference type="ARBA" id="ARBA00001947"/>
    </source>
</evidence>
<sequence>MNHVVSRCAACGVELAPGMLACPACRKLVHGARLAALAADGEAAEREGRITDALTHWREALGLLPPGSTQHRVVGETIRRLSLALEQVGNTPKPQGGRAKTVAGLGAVALVAWNLKYFLLSLLGKAKLLVSGLASLPTLLSMFAWLALDRSRGLTFALGLVASIYVHEMGHVSALRLYGIQATAPMFVPGLGALVRMKQYPIDAREDARVGLAGPVWGCAAAAIALAAGLVLKDRTMLAVASVGATLNVFNLVPVWQLDGARGFRALDTRQRGIVLTIAALAALLSGDVMGWIVCAAGSLRLKQDLPAEGDSRAFRTFAGLVVALSAIAWAAGKAAPPG</sequence>
<keyword evidence="10" id="KW-0482">Metalloprotease</keyword>
<organism evidence="14 15">
    <name type="scientific">Polyangium fumosum</name>
    <dbReference type="NCBI Taxonomy" id="889272"/>
    <lineage>
        <taxon>Bacteria</taxon>
        <taxon>Pseudomonadati</taxon>
        <taxon>Myxococcota</taxon>
        <taxon>Polyangia</taxon>
        <taxon>Polyangiales</taxon>
        <taxon>Polyangiaceae</taxon>
        <taxon>Polyangium</taxon>
    </lineage>
</organism>
<keyword evidence="6" id="KW-0479">Metal-binding</keyword>
<feature type="transmembrane region" description="Helical" evidence="12">
    <location>
        <begin position="236"/>
        <end position="253"/>
    </location>
</feature>
<evidence type="ECO:0000256" key="6">
    <source>
        <dbReference type="ARBA" id="ARBA00022723"/>
    </source>
</evidence>
<evidence type="ECO:0000256" key="10">
    <source>
        <dbReference type="ARBA" id="ARBA00023049"/>
    </source>
</evidence>
<keyword evidence="11 12" id="KW-0472">Membrane</keyword>
<feature type="transmembrane region" description="Helical" evidence="12">
    <location>
        <begin position="102"/>
        <end position="122"/>
    </location>
</feature>
<accession>A0A4U1J325</accession>
<evidence type="ECO:0000256" key="12">
    <source>
        <dbReference type="SAM" id="Phobius"/>
    </source>
</evidence>
<dbReference type="PANTHER" id="PTHR39188:SF3">
    <property type="entry name" value="STAGE IV SPORULATION PROTEIN FB"/>
    <property type="match status" value="1"/>
</dbReference>
<keyword evidence="5 12" id="KW-0812">Transmembrane</keyword>
<comment type="caution">
    <text evidence="14">The sequence shown here is derived from an EMBL/GenBank/DDBJ whole genome shotgun (WGS) entry which is preliminary data.</text>
</comment>
<dbReference type="GO" id="GO:0016020">
    <property type="term" value="C:membrane"/>
    <property type="evidence" value="ECO:0007669"/>
    <property type="project" value="UniProtKB-SubCell"/>
</dbReference>
<name>A0A4U1J325_9BACT</name>
<dbReference type="OrthoDB" id="9781963at2"/>
<protein>
    <submittedName>
        <fullName evidence="14">Site-2 protease family protein</fullName>
    </submittedName>
</protein>
<evidence type="ECO:0000256" key="2">
    <source>
        <dbReference type="ARBA" id="ARBA00004141"/>
    </source>
</evidence>